<dbReference type="Pfam" id="PF13707">
    <property type="entry name" value="RloB"/>
    <property type="match status" value="1"/>
</dbReference>
<feature type="region of interest" description="Disordered" evidence="1">
    <location>
        <begin position="124"/>
        <end position="145"/>
    </location>
</feature>
<evidence type="ECO:0000313" key="2">
    <source>
        <dbReference type="EMBL" id="SDG56720.1"/>
    </source>
</evidence>
<accession>A0A1G7VCP0</accession>
<reference evidence="2 3" key="1">
    <citation type="submission" date="2016-10" db="EMBL/GenBank/DDBJ databases">
        <authorList>
            <person name="de Groot N.N."/>
        </authorList>
    </citation>
    <scope>NUCLEOTIDE SEQUENCE [LARGE SCALE GENOMIC DNA]</scope>
    <source>
        <strain evidence="2 3">CPCC 201354</strain>
    </source>
</reference>
<dbReference type="STRING" id="504805.SAMN05421505_105191"/>
<dbReference type="RefSeq" id="WP_176955320.1">
    <property type="nucleotide sequence ID" value="NZ_FNCN01000005.1"/>
</dbReference>
<dbReference type="InterPro" id="IPR025591">
    <property type="entry name" value="RloB"/>
</dbReference>
<dbReference type="EMBL" id="FNCN01000005">
    <property type="protein sequence ID" value="SDG56720.1"/>
    <property type="molecule type" value="Genomic_DNA"/>
</dbReference>
<keyword evidence="3" id="KW-1185">Reference proteome</keyword>
<sequence length="159" mass="18076">MTVDDFHGAPLSLVQQARDRKKADVRDQRRGRGAAYDEYWCVFDIDEHPNLGQAMELAVAHDINLAVSNPCLELWFLLHRQEQWASLDRREAQRQVRELLGFAKVPSQAALESLTERHDQAMKRAQALDGKHAGDGSPSRANPSTDVWRLIERIRATPP</sequence>
<name>A0A1G7VCP0_9ACTN</name>
<protein>
    <submittedName>
        <fullName evidence="2">RloB-like protein</fullName>
    </submittedName>
</protein>
<evidence type="ECO:0000313" key="3">
    <source>
        <dbReference type="Proteomes" id="UP000198923"/>
    </source>
</evidence>
<dbReference type="AlphaFoldDB" id="A0A1G7VCP0"/>
<evidence type="ECO:0000256" key="1">
    <source>
        <dbReference type="SAM" id="MobiDB-lite"/>
    </source>
</evidence>
<dbReference type="Proteomes" id="UP000198923">
    <property type="component" value="Unassembled WGS sequence"/>
</dbReference>
<proteinExistence type="predicted"/>
<organism evidence="2 3">
    <name type="scientific">Sinosporangium album</name>
    <dbReference type="NCBI Taxonomy" id="504805"/>
    <lineage>
        <taxon>Bacteria</taxon>
        <taxon>Bacillati</taxon>
        <taxon>Actinomycetota</taxon>
        <taxon>Actinomycetes</taxon>
        <taxon>Streptosporangiales</taxon>
        <taxon>Streptosporangiaceae</taxon>
        <taxon>Sinosporangium</taxon>
    </lineage>
</organism>
<gene>
    <name evidence="2" type="ORF">SAMN05421505_105191</name>
</gene>